<dbReference type="Proteomes" id="UP001296104">
    <property type="component" value="Unassembled WGS sequence"/>
</dbReference>
<proteinExistence type="predicted"/>
<dbReference type="EMBL" id="CAVMBE010000010">
    <property type="protein sequence ID" value="CAK3896023.1"/>
    <property type="molecule type" value="Genomic_DNA"/>
</dbReference>
<dbReference type="InterPro" id="IPR037738">
    <property type="entry name" value="Ecm13-like"/>
</dbReference>
<evidence type="ECO:0000313" key="3">
    <source>
        <dbReference type="Proteomes" id="UP001296104"/>
    </source>
</evidence>
<dbReference type="AlphaFoldDB" id="A0AAI8YUT6"/>
<organism evidence="2 3">
    <name type="scientific">Lecanosticta acicola</name>
    <dbReference type="NCBI Taxonomy" id="111012"/>
    <lineage>
        <taxon>Eukaryota</taxon>
        <taxon>Fungi</taxon>
        <taxon>Dikarya</taxon>
        <taxon>Ascomycota</taxon>
        <taxon>Pezizomycotina</taxon>
        <taxon>Dothideomycetes</taxon>
        <taxon>Dothideomycetidae</taxon>
        <taxon>Mycosphaerellales</taxon>
        <taxon>Mycosphaerellaceae</taxon>
        <taxon>Lecanosticta</taxon>
    </lineage>
</organism>
<gene>
    <name evidence="2" type="ORF">LECACI_7A002380</name>
</gene>
<accession>A0AAI8YUT6</accession>
<comment type="caution">
    <text evidence="2">The sequence shown here is derived from an EMBL/GenBank/DDBJ whole genome shotgun (WGS) entry which is preliminary data.</text>
</comment>
<evidence type="ECO:0000256" key="1">
    <source>
        <dbReference type="SAM" id="MobiDB-lite"/>
    </source>
</evidence>
<reference evidence="2" key="1">
    <citation type="submission" date="2023-11" db="EMBL/GenBank/DDBJ databases">
        <authorList>
            <person name="Alioto T."/>
            <person name="Alioto T."/>
            <person name="Gomez Garrido J."/>
        </authorList>
    </citation>
    <scope>NUCLEOTIDE SEQUENCE</scope>
</reference>
<keyword evidence="3" id="KW-1185">Reference proteome</keyword>
<feature type="compositionally biased region" description="Low complexity" evidence="1">
    <location>
        <begin position="7"/>
        <end position="19"/>
    </location>
</feature>
<name>A0AAI8YUT6_9PEZI</name>
<sequence length="112" mass="12201">MALAPNSPSKPTTSPTSKPKQLEVTIKPVNSSSSSSSAATPAKKQILASEIRAPPPPPPTESYYIAWTARSKLSYEARQRDHKLRMLVGHANLLDKLVVEIADEKGKPVREK</sequence>
<feature type="region of interest" description="Disordered" evidence="1">
    <location>
        <begin position="1"/>
        <end position="60"/>
    </location>
</feature>
<evidence type="ECO:0000313" key="2">
    <source>
        <dbReference type="EMBL" id="CAK3896023.1"/>
    </source>
</evidence>
<dbReference type="PANTHER" id="PTHR36826:SF1">
    <property type="entry name" value="PROTEIN ECM13"/>
    <property type="match status" value="1"/>
</dbReference>
<dbReference type="PANTHER" id="PTHR36826">
    <property type="entry name" value="PROTEIN ECM13"/>
    <property type="match status" value="1"/>
</dbReference>
<protein>
    <submittedName>
        <fullName evidence="2">Uncharacterized protein RCC_01754</fullName>
    </submittedName>
</protein>